<keyword evidence="2" id="KW-1185">Reference proteome</keyword>
<evidence type="ECO:0008006" key="3">
    <source>
        <dbReference type="Google" id="ProtNLM"/>
    </source>
</evidence>
<evidence type="ECO:0000313" key="2">
    <source>
        <dbReference type="Proteomes" id="UP000187651"/>
    </source>
</evidence>
<proteinExistence type="predicted"/>
<name>A0A1H0AAP0_9FIRM</name>
<dbReference type="InterPro" id="IPR011050">
    <property type="entry name" value="Pectin_lyase_fold/virulence"/>
</dbReference>
<reference evidence="2" key="1">
    <citation type="submission" date="2016-10" db="EMBL/GenBank/DDBJ databases">
        <authorList>
            <person name="Varghese N."/>
            <person name="Submissions S."/>
        </authorList>
    </citation>
    <scope>NUCLEOTIDE SEQUENCE [LARGE SCALE GENOMIC DNA]</scope>
    <source>
        <strain evidence="2">M83</strain>
    </source>
</reference>
<dbReference type="AlphaFoldDB" id="A0A1H0AAP0"/>
<sequence length="292" mass="33335">MKEYRQEFFKGERALYAADGIKVYDSIFDDGESPLKESKNVEIYDSQFKYKYPLWYSNNVTVKGSNWLEMARSGVWYTNNISVEDALIQAPKNFRRCDGVSLTNVTMTDAAETFWSCKNIKLRNVTAKGHYFAMNSENIEIQDFKLDGNYSFDGAKNITIKNAVLLSKDAFWNTENVTVYDSYICGEYLGWNSKNLTFVNCTIESLQGLCYIDNIHMKNCKLINTTLSFELASNVDAEITTKIDSVFNPISGTITAPQIDTLIVEKDIVDPTKTRIECKAVGENVEVVEWRR</sequence>
<dbReference type="Proteomes" id="UP000187651">
    <property type="component" value="Unassembled WGS sequence"/>
</dbReference>
<organism evidence="1 2">
    <name type="scientific">Lachnospira pectinoschiza</name>
    <dbReference type="NCBI Taxonomy" id="28052"/>
    <lineage>
        <taxon>Bacteria</taxon>
        <taxon>Bacillati</taxon>
        <taxon>Bacillota</taxon>
        <taxon>Clostridia</taxon>
        <taxon>Lachnospirales</taxon>
        <taxon>Lachnospiraceae</taxon>
        <taxon>Lachnospira</taxon>
    </lineage>
</organism>
<gene>
    <name evidence="1" type="ORF">SAMN05216544_2357</name>
</gene>
<accession>A0A1H0AAP0</accession>
<dbReference type="RefSeq" id="WP_074522296.1">
    <property type="nucleotide sequence ID" value="NZ_FNHZ01000011.1"/>
</dbReference>
<dbReference type="SUPFAM" id="SSF51126">
    <property type="entry name" value="Pectin lyase-like"/>
    <property type="match status" value="1"/>
</dbReference>
<dbReference type="OrthoDB" id="9803285at2"/>
<dbReference type="EMBL" id="FNHZ01000011">
    <property type="protein sequence ID" value="SDN30023.1"/>
    <property type="molecule type" value="Genomic_DNA"/>
</dbReference>
<dbReference type="Pfam" id="PF12541">
    <property type="entry name" value="DUF3737"/>
    <property type="match status" value="1"/>
</dbReference>
<evidence type="ECO:0000313" key="1">
    <source>
        <dbReference type="EMBL" id="SDN30023.1"/>
    </source>
</evidence>
<dbReference type="InterPro" id="IPR022208">
    <property type="entry name" value="DUF3737"/>
</dbReference>
<protein>
    <recommendedName>
        <fullName evidence="3">DUF3737 family protein</fullName>
    </recommendedName>
</protein>
<dbReference type="Gene3D" id="2.160.20.10">
    <property type="entry name" value="Single-stranded right-handed beta-helix, Pectin lyase-like"/>
    <property type="match status" value="1"/>
</dbReference>
<dbReference type="InterPro" id="IPR012334">
    <property type="entry name" value="Pectin_lyas_fold"/>
</dbReference>